<keyword evidence="3" id="KW-1185">Reference proteome</keyword>
<reference evidence="2" key="1">
    <citation type="journal article" date="2020" name="Stud. Mycol.">
        <title>101 Dothideomycetes genomes: a test case for predicting lifestyles and emergence of pathogens.</title>
        <authorList>
            <person name="Haridas S."/>
            <person name="Albert R."/>
            <person name="Binder M."/>
            <person name="Bloem J."/>
            <person name="Labutti K."/>
            <person name="Salamov A."/>
            <person name="Andreopoulos B."/>
            <person name="Baker S."/>
            <person name="Barry K."/>
            <person name="Bills G."/>
            <person name="Bluhm B."/>
            <person name="Cannon C."/>
            <person name="Castanera R."/>
            <person name="Culley D."/>
            <person name="Daum C."/>
            <person name="Ezra D."/>
            <person name="Gonzalez J."/>
            <person name="Henrissat B."/>
            <person name="Kuo A."/>
            <person name="Liang C."/>
            <person name="Lipzen A."/>
            <person name="Lutzoni F."/>
            <person name="Magnuson J."/>
            <person name="Mondo S."/>
            <person name="Nolan M."/>
            <person name="Ohm R."/>
            <person name="Pangilinan J."/>
            <person name="Park H.-J."/>
            <person name="Ramirez L."/>
            <person name="Alfaro M."/>
            <person name="Sun H."/>
            <person name="Tritt A."/>
            <person name="Yoshinaga Y."/>
            <person name="Zwiers L.-H."/>
            <person name="Turgeon B."/>
            <person name="Goodwin S."/>
            <person name="Spatafora J."/>
            <person name="Crous P."/>
            <person name="Grigoriev I."/>
        </authorList>
    </citation>
    <scope>NUCLEOTIDE SEQUENCE</scope>
    <source>
        <strain evidence="2">CBS 262.69</strain>
    </source>
</reference>
<evidence type="ECO:0000313" key="2">
    <source>
        <dbReference type="EMBL" id="KAF2404265.1"/>
    </source>
</evidence>
<gene>
    <name evidence="2" type="ORF">EJ06DRAFT_194565</name>
</gene>
<dbReference type="Proteomes" id="UP000799640">
    <property type="component" value="Unassembled WGS sequence"/>
</dbReference>
<organism evidence="2 3">
    <name type="scientific">Trichodelitschia bisporula</name>
    <dbReference type="NCBI Taxonomy" id="703511"/>
    <lineage>
        <taxon>Eukaryota</taxon>
        <taxon>Fungi</taxon>
        <taxon>Dikarya</taxon>
        <taxon>Ascomycota</taxon>
        <taxon>Pezizomycotina</taxon>
        <taxon>Dothideomycetes</taxon>
        <taxon>Dothideomycetes incertae sedis</taxon>
        <taxon>Phaeotrichales</taxon>
        <taxon>Phaeotrichaceae</taxon>
        <taxon>Trichodelitschia</taxon>
    </lineage>
</organism>
<accession>A0A6G1I8F2</accession>
<dbReference type="AlphaFoldDB" id="A0A6G1I8F2"/>
<evidence type="ECO:0000256" key="1">
    <source>
        <dbReference type="SAM" id="MobiDB-lite"/>
    </source>
</evidence>
<dbReference type="EMBL" id="ML996688">
    <property type="protein sequence ID" value="KAF2404265.1"/>
    <property type="molecule type" value="Genomic_DNA"/>
</dbReference>
<feature type="compositionally biased region" description="Basic and acidic residues" evidence="1">
    <location>
        <begin position="86"/>
        <end position="99"/>
    </location>
</feature>
<feature type="region of interest" description="Disordered" evidence="1">
    <location>
        <begin position="39"/>
        <end position="129"/>
    </location>
</feature>
<protein>
    <submittedName>
        <fullName evidence="2">Uncharacterized protein</fullName>
    </submittedName>
</protein>
<name>A0A6G1I8F2_9PEZI</name>
<sequence length="199" mass="21733">MSFRHTIRRESVIQGDPEVSHLRQAGKRWAGGTSNLAVQLSLHSTSSTAPASPGPPTDRTEREDDLARRCGESPPPSLPPSRPASRRGEEGLWKGRGEPEGTADYPRVLTPTPRTTIPRHAGDAFRPKRLSRPAPTWPVWFGCSTTELPPPVNLQFASSLHSSALGSPLYNHLRSPYLTVLPCFHIPVSPERQTLAGPC</sequence>
<feature type="compositionally biased region" description="Pro residues" evidence="1">
    <location>
        <begin position="73"/>
        <end position="82"/>
    </location>
</feature>
<proteinExistence type="predicted"/>
<evidence type="ECO:0000313" key="3">
    <source>
        <dbReference type="Proteomes" id="UP000799640"/>
    </source>
</evidence>
<feature type="compositionally biased region" description="Basic and acidic residues" evidence="1">
    <location>
        <begin position="58"/>
        <end position="71"/>
    </location>
</feature>